<dbReference type="InterPro" id="IPR020841">
    <property type="entry name" value="PKS_Beta-ketoAc_synthase_dom"/>
</dbReference>
<evidence type="ECO:0000256" key="15">
    <source>
        <dbReference type="ARBA" id="ARBA00058711"/>
    </source>
</evidence>
<dbReference type="Pfam" id="PF00109">
    <property type="entry name" value="ketoacyl-synt"/>
    <property type="match status" value="1"/>
</dbReference>
<comment type="subunit">
    <text evidence="3">Homodimer.</text>
</comment>
<evidence type="ECO:0000256" key="10">
    <source>
        <dbReference type="ARBA" id="ARBA00022946"/>
    </source>
</evidence>
<dbReference type="InterPro" id="IPR014030">
    <property type="entry name" value="Ketoacyl_synth_N"/>
</dbReference>
<evidence type="ECO:0000313" key="20">
    <source>
        <dbReference type="Proteomes" id="UP001300502"/>
    </source>
</evidence>
<sequence>MNQSDTLKRNRLAAFQCHLFFSNQSKTLQIRKHGLIVGNSRRGKTCTGLTLKMQTYSRNGGNQRDGKRRVVVTGMGVVSCFGTDVDTYYDKLLAGESGIKKIEKFPVEEYPTKIGGEITPERFQASKFLSPKLARRHDTFICYAVAASKLALENAGVSLGSDAFSKLQKERCGVVIGSGMGGLSSFTDGVEKLLAGESDRISPFFIPNCITNLGAGMVAIETGFRGPNYSVATACATSNHAINNAALHIQRGEADMILAGGSEAAISPIGLAGFIACRALSKRNDEPTKASRPWDTGRDGFVMGEGSGVLVLESLEHAQSRGAPILCEYLGGAQTCDAHHITEPQPQGLGVIKCIQLALQEAGVEAGDVDYINAHATSTPVGDIAEFRAIRTVFEKHKNRVKMNATKSLIGHGLGAAGALEAIATIKAIQTGKLHPTLNVENLESEIDMDVVPNVAKEHPVRVAMSNSFGFGGHNSIIILGAYEKGTTLSS</sequence>
<reference evidence="19 20" key="1">
    <citation type="submission" date="2022-07" db="EMBL/GenBank/DDBJ databases">
        <title>Genome-wide signatures of adaptation to extreme environments.</title>
        <authorList>
            <person name="Cho C.H."/>
            <person name="Yoon H.S."/>
        </authorList>
    </citation>
    <scope>NUCLEOTIDE SEQUENCE [LARGE SCALE GENOMIC DNA]</scope>
    <source>
        <strain evidence="19 20">108.79 E11</strain>
    </source>
</reference>
<evidence type="ECO:0000313" key="19">
    <source>
        <dbReference type="EMBL" id="KAK4524042.1"/>
    </source>
</evidence>
<keyword evidence="20" id="KW-1185">Reference proteome</keyword>
<dbReference type="NCBIfam" id="NF004970">
    <property type="entry name" value="PRK06333.1"/>
    <property type="match status" value="1"/>
</dbReference>
<protein>
    <recommendedName>
        <fullName evidence="16">3-oxoacyl-[acyl-carrier-protein] synthase I, chloroplastic</fullName>
        <ecNumber evidence="4">2.3.1.41</ecNumber>
    </recommendedName>
    <alternativeName>
        <fullName evidence="14">Beta-ketoacyl-ACP synthase I</fullName>
    </alternativeName>
</protein>
<evidence type="ECO:0000256" key="11">
    <source>
        <dbReference type="ARBA" id="ARBA00023098"/>
    </source>
</evidence>
<dbReference type="SUPFAM" id="SSF53901">
    <property type="entry name" value="Thiolase-like"/>
    <property type="match status" value="2"/>
</dbReference>
<keyword evidence="5" id="KW-0444">Lipid biosynthesis</keyword>
<dbReference type="GO" id="GO:0009507">
    <property type="term" value="C:chloroplast"/>
    <property type="evidence" value="ECO:0007669"/>
    <property type="project" value="UniProtKB-SubCell"/>
</dbReference>
<dbReference type="FunFam" id="3.40.47.10:FF:000027">
    <property type="entry name" value="3-oxoacyl-[acyl-carrier-protein] synthase 2"/>
    <property type="match status" value="1"/>
</dbReference>
<dbReference type="PROSITE" id="PS52004">
    <property type="entry name" value="KS3_2"/>
    <property type="match status" value="1"/>
</dbReference>
<keyword evidence="13" id="KW-0012">Acyltransferase</keyword>
<dbReference type="InterPro" id="IPR000794">
    <property type="entry name" value="Beta-ketoacyl_synthase"/>
</dbReference>
<evidence type="ECO:0000256" key="13">
    <source>
        <dbReference type="ARBA" id="ARBA00023315"/>
    </source>
</evidence>
<dbReference type="EMBL" id="JANCYU010000021">
    <property type="protein sequence ID" value="KAK4524042.1"/>
    <property type="molecule type" value="Genomic_DNA"/>
</dbReference>
<evidence type="ECO:0000256" key="8">
    <source>
        <dbReference type="ARBA" id="ARBA00022679"/>
    </source>
</evidence>
<evidence type="ECO:0000256" key="4">
    <source>
        <dbReference type="ARBA" id="ARBA00013191"/>
    </source>
</evidence>
<evidence type="ECO:0000256" key="12">
    <source>
        <dbReference type="ARBA" id="ARBA00023160"/>
    </source>
</evidence>
<comment type="subcellular location">
    <subcellularLocation>
        <location evidence="1">Plastid</location>
        <location evidence="1">Chloroplast</location>
    </subcellularLocation>
</comment>
<dbReference type="EC" id="2.3.1.41" evidence="4"/>
<dbReference type="NCBIfam" id="TIGR03150">
    <property type="entry name" value="fabF"/>
    <property type="match status" value="1"/>
</dbReference>
<keyword evidence="10" id="KW-0809">Transit peptide</keyword>
<comment type="caution">
    <text evidence="19">The sequence shown here is derived from an EMBL/GenBank/DDBJ whole genome shotgun (WGS) entry which is preliminary data.</text>
</comment>
<comment type="similarity">
    <text evidence="2 17">Belongs to the thiolase-like superfamily. Beta-ketoacyl-ACP synthases family.</text>
</comment>
<evidence type="ECO:0000256" key="16">
    <source>
        <dbReference type="ARBA" id="ARBA00074204"/>
    </source>
</evidence>
<proteinExistence type="inferred from homology"/>
<evidence type="ECO:0000256" key="2">
    <source>
        <dbReference type="ARBA" id="ARBA00008467"/>
    </source>
</evidence>
<keyword evidence="8 17" id="KW-0808">Transferase</keyword>
<evidence type="ECO:0000256" key="6">
    <source>
        <dbReference type="ARBA" id="ARBA00022528"/>
    </source>
</evidence>
<evidence type="ECO:0000256" key="7">
    <source>
        <dbReference type="ARBA" id="ARBA00022640"/>
    </source>
</evidence>
<evidence type="ECO:0000256" key="3">
    <source>
        <dbReference type="ARBA" id="ARBA00011738"/>
    </source>
</evidence>
<dbReference type="PROSITE" id="PS00606">
    <property type="entry name" value="KS3_1"/>
    <property type="match status" value="1"/>
</dbReference>
<evidence type="ECO:0000259" key="18">
    <source>
        <dbReference type="PROSITE" id="PS52004"/>
    </source>
</evidence>
<evidence type="ECO:0000256" key="17">
    <source>
        <dbReference type="RuleBase" id="RU003694"/>
    </source>
</evidence>
<dbReference type="PANTHER" id="PTHR11712">
    <property type="entry name" value="POLYKETIDE SYNTHASE-RELATED"/>
    <property type="match status" value="1"/>
</dbReference>
<keyword evidence="9" id="KW-0276">Fatty acid metabolism</keyword>
<name>A0AAV9I9P4_9RHOD</name>
<evidence type="ECO:0000256" key="9">
    <source>
        <dbReference type="ARBA" id="ARBA00022832"/>
    </source>
</evidence>
<dbReference type="InterPro" id="IPR018201">
    <property type="entry name" value="Ketoacyl_synth_AS"/>
</dbReference>
<dbReference type="Gene3D" id="3.40.47.10">
    <property type="match status" value="1"/>
</dbReference>
<dbReference type="InterPro" id="IPR016039">
    <property type="entry name" value="Thiolase-like"/>
</dbReference>
<evidence type="ECO:0000256" key="5">
    <source>
        <dbReference type="ARBA" id="ARBA00022516"/>
    </source>
</evidence>
<accession>A0AAV9I9P4</accession>
<dbReference type="InterPro" id="IPR014031">
    <property type="entry name" value="Ketoacyl_synth_C"/>
</dbReference>
<dbReference type="NCBIfam" id="NF005589">
    <property type="entry name" value="PRK07314.1"/>
    <property type="match status" value="1"/>
</dbReference>
<dbReference type="GO" id="GO:0005739">
    <property type="term" value="C:mitochondrion"/>
    <property type="evidence" value="ECO:0007669"/>
    <property type="project" value="TreeGrafter"/>
</dbReference>
<feature type="domain" description="Ketosynthase family 3 (KS3)" evidence="18">
    <location>
        <begin position="67"/>
        <end position="482"/>
    </location>
</feature>
<dbReference type="AlphaFoldDB" id="A0AAV9I9P4"/>
<keyword evidence="7" id="KW-0934">Plastid</keyword>
<dbReference type="GO" id="GO:0004315">
    <property type="term" value="F:3-oxoacyl-[acyl-carrier-protein] synthase activity"/>
    <property type="evidence" value="ECO:0007669"/>
    <property type="project" value="UniProtKB-EC"/>
</dbReference>
<dbReference type="Proteomes" id="UP001300502">
    <property type="component" value="Unassembled WGS sequence"/>
</dbReference>
<keyword evidence="6" id="KW-0150">Chloroplast</keyword>
<dbReference type="SMART" id="SM00825">
    <property type="entry name" value="PKS_KS"/>
    <property type="match status" value="1"/>
</dbReference>
<dbReference type="Pfam" id="PF02801">
    <property type="entry name" value="Ketoacyl-synt_C"/>
    <property type="match status" value="1"/>
</dbReference>
<evidence type="ECO:0000256" key="14">
    <source>
        <dbReference type="ARBA" id="ARBA00042143"/>
    </source>
</evidence>
<organism evidence="19 20">
    <name type="scientific">Galdieria yellowstonensis</name>
    <dbReference type="NCBI Taxonomy" id="3028027"/>
    <lineage>
        <taxon>Eukaryota</taxon>
        <taxon>Rhodophyta</taxon>
        <taxon>Bangiophyceae</taxon>
        <taxon>Galdieriales</taxon>
        <taxon>Galdieriaceae</taxon>
        <taxon>Galdieria</taxon>
    </lineage>
</organism>
<dbReference type="InterPro" id="IPR017568">
    <property type="entry name" value="3-oxoacyl-ACP_synth-2"/>
</dbReference>
<dbReference type="GO" id="GO:0006633">
    <property type="term" value="P:fatty acid biosynthetic process"/>
    <property type="evidence" value="ECO:0007669"/>
    <property type="project" value="UniProtKB-KW"/>
</dbReference>
<keyword evidence="11" id="KW-0443">Lipid metabolism</keyword>
<keyword evidence="12" id="KW-0275">Fatty acid biosynthesis</keyword>
<gene>
    <name evidence="19" type="ORF">GAYE_SCF01G1941</name>
</gene>
<dbReference type="PANTHER" id="PTHR11712:SF336">
    <property type="entry name" value="3-OXOACYL-[ACYL-CARRIER-PROTEIN] SYNTHASE, MITOCHONDRIAL"/>
    <property type="match status" value="1"/>
</dbReference>
<evidence type="ECO:0000256" key="1">
    <source>
        <dbReference type="ARBA" id="ARBA00004229"/>
    </source>
</evidence>
<dbReference type="CDD" id="cd00834">
    <property type="entry name" value="KAS_I_II"/>
    <property type="match status" value="1"/>
</dbReference>
<comment type="function">
    <text evidence="15">Catalyzes the condensation reaction of fatty acid synthesis by the addition to an acyl acceptor of two carbons from malonyl-ACP. Specific for elongation from C-10 to unsaturated C-16 and C-18 fatty acids.</text>
</comment>